<dbReference type="SUPFAM" id="SSF53474">
    <property type="entry name" value="alpha/beta-Hydrolases"/>
    <property type="match status" value="2"/>
</dbReference>
<dbReference type="Gene3D" id="3.40.50.1820">
    <property type="entry name" value="alpha/beta hydrolase"/>
    <property type="match status" value="1"/>
</dbReference>
<name>A0A3R9YMR4_9SPHN</name>
<comment type="caution">
    <text evidence="3">The sequence shown here is derived from an EMBL/GenBank/DDBJ whole genome shotgun (WGS) entry which is preliminary data.</text>
</comment>
<organism evidence="3 4">
    <name type="scientific">Sphingomonas ginkgonis</name>
    <dbReference type="NCBI Taxonomy" id="2315330"/>
    <lineage>
        <taxon>Bacteria</taxon>
        <taxon>Pseudomonadati</taxon>
        <taxon>Pseudomonadota</taxon>
        <taxon>Alphaproteobacteria</taxon>
        <taxon>Sphingomonadales</taxon>
        <taxon>Sphingomonadaceae</taxon>
        <taxon>Sphingomonas</taxon>
    </lineage>
</organism>
<dbReference type="InterPro" id="IPR029058">
    <property type="entry name" value="AB_hydrolase_fold"/>
</dbReference>
<dbReference type="Proteomes" id="UP000274661">
    <property type="component" value="Unassembled WGS sequence"/>
</dbReference>
<gene>
    <name evidence="3" type="ORF">HMF7854_10930</name>
</gene>
<proteinExistence type="predicted"/>
<dbReference type="NCBIfam" id="TIGR01840">
    <property type="entry name" value="esterase_phb"/>
    <property type="match status" value="1"/>
</dbReference>
<evidence type="ECO:0000313" key="4">
    <source>
        <dbReference type="Proteomes" id="UP000274661"/>
    </source>
</evidence>
<evidence type="ECO:0000313" key="3">
    <source>
        <dbReference type="EMBL" id="RST31291.1"/>
    </source>
</evidence>
<dbReference type="RefSeq" id="WP_126719118.1">
    <property type="nucleotide sequence ID" value="NZ_RWJF01000001.1"/>
</dbReference>
<reference evidence="3 4" key="1">
    <citation type="submission" date="2018-12" db="EMBL/GenBank/DDBJ databases">
        <title>Sphingomonas sp. HMF7854 Genome sequencing and assembly.</title>
        <authorList>
            <person name="Cha I."/>
            <person name="Kang H."/>
            <person name="Kim H."/>
            <person name="Kang J."/>
            <person name="Joh K."/>
        </authorList>
    </citation>
    <scope>NUCLEOTIDE SEQUENCE [LARGE SCALE GENOMIC DNA]</scope>
    <source>
        <strain evidence="3 4">HMF7854</strain>
    </source>
</reference>
<keyword evidence="2" id="KW-0378">Hydrolase</keyword>
<evidence type="ECO:0000256" key="2">
    <source>
        <dbReference type="ARBA" id="ARBA00022801"/>
    </source>
</evidence>
<protein>
    <submittedName>
        <fullName evidence="3">PHB depolymerase family esterase</fullName>
    </submittedName>
</protein>
<dbReference type="PANTHER" id="PTHR43037:SF1">
    <property type="entry name" value="BLL1128 PROTEIN"/>
    <property type="match status" value="1"/>
</dbReference>
<keyword evidence="4" id="KW-1185">Reference proteome</keyword>
<dbReference type="InterPro" id="IPR050955">
    <property type="entry name" value="Plant_Biomass_Hydrol_Est"/>
</dbReference>
<evidence type="ECO:0000256" key="1">
    <source>
        <dbReference type="ARBA" id="ARBA00022729"/>
    </source>
</evidence>
<accession>A0A3R9YMR4</accession>
<dbReference type="Pfam" id="PF10503">
    <property type="entry name" value="Esterase_PHB"/>
    <property type="match status" value="1"/>
</dbReference>
<keyword evidence="1" id="KW-0732">Signal</keyword>
<sequence length="377" mass="40480">MGGLQETIARLTTQKLRYAAFPSPAGSDRLSELFNFGSNPGQLKAKIYMPPLLRSSAPLVVVLHGCTQSAASYDIGSGWSRLAEEQGFAVLFPEQQRSNNPNLCFNWFSPTDTSRERGEALSIRQMIGAIQQRHSTDPSQTFVTGLSAGAAMSAAMLATYPDVFAGGAVIAGLPFGTARSVPEAFDQMRAHVCDHADGLAALVRAASTHRGPWPTLSVWHGSGDKVVDPSNASALIDQWGRLHGTEPAPSRIDEVHGYPHRVWSAPDGREVIEEYVITGMGHGTPLSAEGGLSYEVPGPYMLEAGISSTRLIASFWGINDQAEHSPLTRLVELAPEPVQRLARVDPPLAVRAATRPSRVSNVQATIERALRSAGLMH</sequence>
<dbReference type="PANTHER" id="PTHR43037">
    <property type="entry name" value="UNNAMED PRODUCT-RELATED"/>
    <property type="match status" value="1"/>
</dbReference>
<dbReference type="GO" id="GO:0005576">
    <property type="term" value="C:extracellular region"/>
    <property type="evidence" value="ECO:0007669"/>
    <property type="project" value="InterPro"/>
</dbReference>
<dbReference type="InterPro" id="IPR010126">
    <property type="entry name" value="Esterase_phb"/>
</dbReference>
<dbReference type="GO" id="GO:0016787">
    <property type="term" value="F:hydrolase activity"/>
    <property type="evidence" value="ECO:0007669"/>
    <property type="project" value="UniProtKB-KW"/>
</dbReference>
<dbReference type="AlphaFoldDB" id="A0A3R9YMR4"/>
<dbReference type="EMBL" id="RWJF01000001">
    <property type="protein sequence ID" value="RST31291.1"/>
    <property type="molecule type" value="Genomic_DNA"/>
</dbReference>
<dbReference type="OrthoDB" id="9767239at2"/>